<dbReference type="RefSeq" id="XP_070913817.1">
    <property type="nucleotide sequence ID" value="XM_071057716.1"/>
</dbReference>
<evidence type="ECO:0000313" key="5">
    <source>
        <dbReference type="Proteomes" id="UP001628179"/>
    </source>
</evidence>
<dbReference type="EMBL" id="BAAFSV010000001">
    <property type="protein sequence ID" value="GAB1312084.1"/>
    <property type="molecule type" value="Genomic_DNA"/>
</dbReference>
<evidence type="ECO:0000256" key="1">
    <source>
        <dbReference type="ARBA" id="ARBA00009005"/>
    </source>
</evidence>
<sequence>MAIAPSKTFAVLVGINDYSSKYANSNLSGCVNDVITVRRFLTETSGVPTRNINTLTSPPLNSSLSTELPTKANLLELVDKVARQAIAAGPDSLFLLHYSGHGGRQRTRYPNKKGQNSYDEFLCTLGEDFLDVDISKLLDTLTGNGLAVFVVLDCCHSGGADRLSLPGQAQGLVRCPQSQKDQPDWAKPVPPLEGEEGFRNAVVNNSWFSLGRAHNLLAACQPTELAREREDDEGNSIGFMTYFFVQALRDLWTSREPVTYGMLTEHLQTLCRPPGQVGTQQPMHLGESRRVLFGKQDVDNTITVDLQAGITEVRGKTITLNRGSAHGLGLGDSFSLFPPDQGRFGVVSAEALHAAVAQVYEVQSLQAKATILDMPPDGLGLRPVVPITGWFARLKQRGSLPVVQLVQTSDRSKDAVARLARDWETLTSGPVGPLVDLRFAAPVTILPTIRLEVSNGDDGASLRHLTGKDEEMEHIPRLRLDDATLVNKLAYLLPHLCSYLRLVELAPDRASSKPAYEFSIQRAHNPDPSNPGPCYNITFRNRSSRSLFITIFNPNPAYGISQVIPSQEGSSCEVGPSESIEESIRIMVPKLLAKESKQPGFRMRDLFKVIITTEQALFHNYIQPDLADWSPPNSAQLRKSGRQRNATAFGPRPDDFWVELREVVTTYGDFQGVNGNNIHGDNNSNVHGATGNGTQSANGSNSLDANGNTPEVRPVALAPNLVWFEKQSGLPGWD</sequence>
<keyword evidence="5" id="KW-1185">Reference proteome</keyword>
<organism evidence="4 5">
    <name type="scientific">Madurella fahalii</name>
    <dbReference type="NCBI Taxonomy" id="1157608"/>
    <lineage>
        <taxon>Eukaryota</taxon>
        <taxon>Fungi</taxon>
        <taxon>Dikarya</taxon>
        <taxon>Ascomycota</taxon>
        <taxon>Pezizomycotina</taxon>
        <taxon>Sordariomycetes</taxon>
        <taxon>Sordariomycetidae</taxon>
        <taxon>Sordariales</taxon>
        <taxon>Sordariales incertae sedis</taxon>
        <taxon>Madurella</taxon>
    </lineage>
</organism>
<evidence type="ECO:0000256" key="2">
    <source>
        <dbReference type="SAM" id="MobiDB-lite"/>
    </source>
</evidence>
<reference evidence="4 5" key="1">
    <citation type="submission" date="2024-09" db="EMBL/GenBank/DDBJ databases">
        <title>Itraconazole resistance in Madurella fahalii resulting from another homologue of gene encoding cytochrome P450 14-alpha sterol demethylase (CYP51).</title>
        <authorList>
            <person name="Yoshioka I."/>
            <person name="Fahal A.H."/>
            <person name="Kaneko S."/>
            <person name="Yaguchi T."/>
        </authorList>
    </citation>
    <scope>NUCLEOTIDE SEQUENCE [LARGE SCALE GENOMIC DNA]</scope>
    <source>
        <strain evidence="4 5">IFM 68171</strain>
    </source>
</reference>
<feature type="compositionally biased region" description="Low complexity" evidence="2">
    <location>
        <begin position="675"/>
        <end position="685"/>
    </location>
</feature>
<comment type="similarity">
    <text evidence="1">Belongs to the peptidase C14B family.</text>
</comment>
<evidence type="ECO:0000259" key="3">
    <source>
        <dbReference type="Pfam" id="PF00656"/>
    </source>
</evidence>
<dbReference type="PANTHER" id="PTHR48104:SF30">
    <property type="entry name" value="METACASPASE-1"/>
    <property type="match status" value="1"/>
</dbReference>
<name>A0ABQ0G2Z1_9PEZI</name>
<dbReference type="Proteomes" id="UP001628179">
    <property type="component" value="Unassembled WGS sequence"/>
</dbReference>
<evidence type="ECO:0000313" key="4">
    <source>
        <dbReference type="EMBL" id="GAB1312084.1"/>
    </source>
</evidence>
<proteinExistence type="inferred from homology"/>
<feature type="compositionally biased region" description="Polar residues" evidence="2">
    <location>
        <begin position="692"/>
        <end position="709"/>
    </location>
</feature>
<dbReference type="GeneID" id="98173039"/>
<dbReference type="Gene3D" id="3.40.50.1460">
    <property type="match status" value="1"/>
</dbReference>
<dbReference type="InterPro" id="IPR011600">
    <property type="entry name" value="Pept_C14_caspase"/>
</dbReference>
<dbReference type="InterPro" id="IPR050452">
    <property type="entry name" value="Metacaspase"/>
</dbReference>
<dbReference type="Pfam" id="PF00656">
    <property type="entry name" value="Peptidase_C14"/>
    <property type="match status" value="1"/>
</dbReference>
<feature type="domain" description="Peptidase C14 caspase" evidence="3">
    <location>
        <begin position="9"/>
        <end position="250"/>
    </location>
</feature>
<gene>
    <name evidence="4" type="ORF">MFIFM68171_02294</name>
</gene>
<accession>A0ABQ0G2Z1</accession>
<dbReference type="PANTHER" id="PTHR48104">
    <property type="entry name" value="METACASPASE-4"/>
    <property type="match status" value="1"/>
</dbReference>
<comment type="caution">
    <text evidence="4">The sequence shown here is derived from an EMBL/GenBank/DDBJ whole genome shotgun (WGS) entry which is preliminary data.</text>
</comment>
<feature type="region of interest" description="Disordered" evidence="2">
    <location>
        <begin position="675"/>
        <end position="712"/>
    </location>
</feature>
<protein>
    <recommendedName>
        <fullName evidence="3">Peptidase C14 caspase domain-containing protein</fullName>
    </recommendedName>
</protein>